<proteinExistence type="inferred from homology"/>
<evidence type="ECO:0000313" key="18">
    <source>
        <dbReference type="Proteomes" id="UP000694523"/>
    </source>
</evidence>
<comment type="subunit">
    <text evidence="12">Interacts with IL8. Interacts with GNAI2.</text>
</comment>
<evidence type="ECO:0000256" key="6">
    <source>
        <dbReference type="ARBA" id="ARBA00023040"/>
    </source>
</evidence>
<evidence type="ECO:0000256" key="8">
    <source>
        <dbReference type="ARBA" id="ARBA00023157"/>
    </source>
</evidence>
<evidence type="ECO:0000256" key="15">
    <source>
        <dbReference type="SAM" id="Phobius"/>
    </source>
</evidence>
<feature type="transmembrane region" description="Helical" evidence="15">
    <location>
        <begin position="43"/>
        <end position="70"/>
    </location>
</feature>
<dbReference type="InterPro" id="IPR017452">
    <property type="entry name" value="GPCR_Rhodpsn_7TM"/>
</dbReference>
<keyword evidence="5 15" id="KW-1133">Transmembrane helix</keyword>
<keyword evidence="18" id="KW-1185">Reference proteome</keyword>
<evidence type="ECO:0000256" key="12">
    <source>
        <dbReference type="ARBA" id="ARBA00034130"/>
    </source>
</evidence>
<name>A0A8C6UGR2_9GOBI</name>
<dbReference type="Pfam" id="PF00001">
    <property type="entry name" value="7tm_1"/>
    <property type="match status" value="1"/>
</dbReference>
<reference evidence="17" key="1">
    <citation type="submission" date="2025-08" db="UniProtKB">
        <authorList>
            <consortium name="Ensembl"/>
        </authorList>
    </citation>
    <scope>IDENTIFICATION</scope>
</reference>
<keyword evidence="2" id="KW-1003">Cell membrane</keyword>
<keyword evidence="11 13" id="KW-0807">Transducer</keyword>
<dbReference type="SUPFAM" id="SSF81321">
    <property type="entry name" value="Family A G protein-coupled receptor-like"/>
    <property type="match status" value="1"/>
</dbReference>
<dbReference type="PROSITE" id="PS00237">
    <property type="entry name" value="G_PROTEIN_RECEP_F1_1"/>
    <property type="match status" value="1"/>
</dbReference>
<feature type="domain" description="G-protein coupled receptors family 1 profile" evidence="16">
    <location>
        <begin position="62"/>
        <end position="314"/>
    </location>
</feature>
<feature type="compositionally biased region" description="Polar residues" evidence="14">
    <location>
        <begin position="344"/>
        <end position="358"/>
    </location>
</feature>
<dbReference type="GO" id="GO:0019722">
    <property type="term" value="P:calcium-mediated signaling"/>
    <property type="evidence" value="ECO:0007669"/>
    <property type="project" value="TreeGrafter"/>
</dbReference>
<evidence type="ECO:0000256" key="13">
    <source>
        <dbReference type="RuleBase" id="RU000688"/>
    </source>
</evidence>
<dbReference type="GO" id="GO:0019957">
    <property type="term" value="F:C-C chemokine binding"/>
    <property type="evidence" value="ECO:0007669"/>
    <property type="project" value="TreeGrafter"/>
</dbReference>
<dbReference type="PROSITE" id="PS50262">
    <property type="entry name" value="G_PROTEIN_RECEP_F1_2"/>
    <property type="match status" value="1"/>
</dbReference>
<dbReference type="AlphaFoldDB" id="A0A8C6UGR2"/>
<keyword evidence="7 15" id="KW-0472">Membrane</keyword>
<dbReference type="GO" id="GO:0030593">
    <property type="term" value="P:neutrophil chemotaxis"/>
    <property type="evidence" value="ECO:0007669"/>
    <property type="project" value="TreeGrafter"/>
</dbReference>
<evidence type="ECO:0000256" key="2">
    <source>
        <dbReference type="ARBA" id="ARBA00022475"/>
    </source>
</evidence>
<accession>A0A8C6UGR2</accession>
<evidence type="ECO:0000256" key="14">
    <source>
        <dbReference type="SAM" id="MobiDB-lite"/>
    </source>
</evidence>
<evidence type="ECO:0000256" key="11">
    <source>
        <dbReference type="ARBA" id="ARBA00023224"/>
    </source>
</evidence>
<dbReference type="Proteomes" id="UP000694523">
    <property type="component" value="Unplaced"/>
</dbReference>
<feature type="transmembrane region" description="Helical" evidence="15">
    <location>
        <begin position="126"/>
        <end position="146"/>
    </location>
</feature>
<dbReference type="GO" id="GO:0006955">
    <property type="term" value="P:immune response"/>
    <property type="evidence" value="ECO:0007669"/>
    <property type="project" value="TreeGrafter"/>
</dbReference>
<keyword evidence="4 13" id="KW-0812">Transmembrane</keyword>
<keyword evidence="8" id="KW-1015">Disulfide bond</keyword>
<sequence>MSIVHYIDDDFFDELNDTSHNNDTPYIVNPHSIACEFKLLDPAVGVVICLLLIAIFILAIPGNVLVGWVIRTSQQALTPSDIYLFHLTIADGLMALTIPFSAVAVIRGWLFGNFMCKLVSLIFDTNFYTSILFLACISIDRYLVIVHASESFKSRQRMCSQMLCAGVWALGCALALPALFSDATRPSNDSDWMLCNDNFDIGNASKWRIAIRGFRHIFGFLLPLGVMVTCYSITIARLLRTRGFQKHRAMKVIIIVVVVFLFCWLPYHLSMIVDTLLRADLISYDCARRTSVSIALGVTNSLALLHSCINPVLYAFVGEKFRKKMRMLLQRKMTQERMSVPKYSRSTSQTSEGNGTVL</sequence>
<evidence type="ECO:0000256" key="9">
    <source>
        <dbReference type="ARBA" id="ARBA00023170"/>
    </source>
</evidence>
<feature type="region of interest" description="Disordered" evidence="14">
    <location>
        <begin position="338"/>
        <end position="358"/>
    </location>
</feature>
<evidence type="ECO:0000256" key="7">
    <source>
        <dbReference type="ARBA" id="ARBA00023136"/>
    </source>
</evidence>
<dbReference type="InterPro" id="IPR000276">
    <property type="entry name" value="GPCR_Rhodpsn"/>
</dbReference>
<feature type="transmembrane region" description="Helical" evidence="15">
    <location>
        <begin position="217"/>
        <end position="240"/>
    </location>
</feature>
<evidence type="ECO:0000256" key="1">
    <source>
        <dbReference type="ARBA" id="ARBA00004651"/>
    </source>
</evidence>
<organism evidence="17 18">
    <name type="scientific">Neogobius melanostomus</name>
    <name type="common">round goby</name>
    <dbReference type="NCBI Taxonomy" id="47308"/>
    <lineage>
        <taxon>Eukaryota</taxon>
        <taxon>Metazoa</taxon>
        <taxon>Chordata</taxon>
        <taxon>Craniata</taxon>
        <taxon>Vertebrata</taxon>
        <taxon>Euteleostomi</taxon>
        <taxon>Actinopterygii</taxon>
        <taxon>Neopterygii</taxon>
        <taxon>Teleostei</taxon>
        <taxon>Neoteleostei</taxon>
        <taxon>Acanthomorphata</taxon>
        <taxon>Gobiaria</taxon>
        <taxon>Gobiiformes</taxon>
        <taxon>Gobioidei</taxon>
        <taxon>Gobiidae</taxon>
        <taxon>Benthophilinae</taxon>
        <taxon>Neogobiini</taxon>
        <taxon>Neogobius</taxon>
    </lineage>
</organism>
<keyword evidence="3" id="KW-0145">Chemotaxis</keyword>
<feature type="transmembrane region" description="Helical" evidence="15">
    <location>
        <begin position="158"/>
        <end position="180"/>
    </location>
</feature>
<evidence type="ECO:0000256" key="10">
    <source>
        <dbReference type="ARBA" id="ARBA00023180"/>
    </source>
</evidence>
<feature type="transmembrane region" description="Helical" evidence="15">
    <location>
        <begin position="252"/>
        <end position="273"/>
    </location>
</feature>
<dbReference type="GO" id="GO:0016494">
    <property type="term" value="F:C-X-C chemokine receptor activity"/>
    <property type="evidence" value="ECO:0007669"/>
    <property type="project" value="InterPro"/>
</dbReference>
<keyword evidence="9 13" id="KW-0675">Receptor</keyword>
<feature type="transmembrane region" description="Helical" evidence="15">
    <location>
        <begin position="293"/>
        <end position="317"/>
    </location>
</feature>
<dbReference type="PANTHER" id="PTHR10489:SF930">
    <property type="entry name" value="C-X-C CHEMOKINE RECEPTOR TYPE 1-LIKE"/>
    <property type="match status" value="1"/>
</dbReference>
<dbReference type="GO" id="GO:0007204">
    <property type="term" value="P:positive regulation of cytosolic calcium ion concentration"/>
    <property type="evidence" value="ECO:0007669"/>
    <property type="project" value="TreeGrafter"/>
</dbReference>
<dbReference type="InterPro" id="IPR050119">
    <property type="entry name" value="CCR1-9-like"/>
</dbReference>
<dbReference type="PRINTS" id="PR00237">
    <property type="entry name" value="GPCRRHODOPSN"/>
</dbReference>
<dbReference type="PANTHER" id="PTHR10489">
    <property type="entry name" value="CELL ADHESION MOLECULE"/>
    <property type="match status" value="1"/>
</dbReference>
<keyword evidence="6 13" id="KW-0297">G-protein coupled receptor</keyword>
<feature type="transmembrane region" description="Helical" evidence="15">
    <location>
        <begin position="82"/>
        <end position="106"/>
    </location>
</feature>
<keyword evidence="10" id="KW-0325">Glycoprotein</keyword>
<dbReference type="InterPro" id="IPR000174">
    <property type="entry name" value="Chemokine_CXCR_1/2"/>
</dbReference>
<dbReference type="Gene3D" id="1.20.1070.10">
    <property type="entry name" value="Rhodopsin 7-helix transmembrane proteins"/>
    <property type="match status" value="1"/>
</dbReference>
<protein>
    <recommendedName>
        <fullName evidence="16">G-protein coupled receptors family 1 profile domain-containing protein</fullName>
    </recommendedName>
</protein>
<dbReference type="GO" id="GO:0016493">
    <property type="term" value="F:C-C chemokine receptor activity"/>
    <property type="evidence" value="ECO:0007669"/>
    <property type="project" value="TreeGrafter"/>
</dbReference>
<dbReference type="Ensembl" id="ENSNMLT00000040986.1">
    <property type="protein sequence ID" value="ENSNMLP00000036792.1"/>
    <property type="gene ID" value="ENSNMLG00000022802.1"/>
</dbReference>
<evidence type="ECO:0000256" key="5">
    <source>
        <dbReference type="ARBA" id="ARBA00022989"/>
    </source>
</evidence>
<comment type="similarity">
    <text evidence="13">Belongs to the G-protein coupled receptor 1 family.</text>
</comment>
<evidence type="ECO:0000256" key="3">
    <source>
        <dbReference type="ARBA" id="ARBA00022500"/>
    </source>
</evidence>
<comment type="subcellular location">
    <subcellularLocation>
        <location evidence="1">Cell membrane</location>
        <topology evidence="1">Multi-pass membrane protein</topology>
    </subcellularLocation>
</comment>
<evidence type="ECO:0000313" key="17">
    <source>
        <dbReference type="Ensembl" id="ENSNMLP00000036792.1"/>
    </source>
</evidence>
<evidence type="ECO:0000256" key="4">
    <source>
        <dbReference type="ARBA" id="ARBA00022692"/>
    </source>
</evidence>
<dbReference type="GO" id="GO:0009897">
    <property type="term" value="C:external side of plasma membrane"/>
    <property type="evidence" value="ECO:0007669"/>
    <property type="project" value="TreeGrafter"/>
</dbReference>
<dbReference type="PRINTS" id="PR00427">
    <property type="entry name" value="INTRLEUKIN8R"/>
</dbReference>
<evidence type="ECO:0000259" key="16">
    <source>
        <dbReference type="PROSITE" id="PS50262"/>
    </source>
</evidence>
<reference evidence="17" key="2">
    <citation type="submission" date="2025-09" db="UniProtKB">
        <authorList>
            <consortium name="Ensembl"/>
        </authorList>
    </citation>
    <scope>IDENTIFICATION</scope>
</reference>